<dbReference type="PROSITE" id="PS50089">
    <property type="entry name" value="ZF_RING_2"/>
    <property type="match status" value="1"/>
</dbReference>
<dbReference type="Proteomes" id="UP000282087">
    <property type="component" value="Unassembled WGS sequence"/>
</dbReference>
<comment type="pathway">
    <text evidence="1">Protein modification; protein ubiquitination.</text>
</comment>
<comment type="caution">
    <text evidence="8">The sequence shown here is derived from an EMBL/GenBank/DDBJ whole genome shotgun (WGS) entry which is preliminary data.</text>
</comment>
<evidence type="ECO:0000256" key="6">
    <source>
        <dbReference type="PROSITE-ProRule" id="PRU00175"/>
    </source>
</evidence>
<keyword evidence="3 6" id="KW-0863">Zinc-finger</keyword>
<sequence length="158" mass="17959">MVTDRRRILRRPRRQLGLEAIEKQQHLAQQIASVVALSLQQNQREYVHGRLSTGSKQGGLALTLRLAEQNVSDMTTYIRQQEAKNATIVTSRDQVENVVRGGVNVCGICLEGDVTNGENMKEEDKTKVLSCGHIFHACCIERWLQYRRVCPMDRQPVD</sequence>
<proteinExistence type="predicted"/>
<evidence type="ECO:0000256" key="3">
    <source>
        <dbReference type="ARBA" id="ARBA00022771"/>
    </source>
</evidence>
<dbReference type="SUPFAM" id="SSF57850">
    <property type="entry name" value="RING/U-box"/>
    <property type="match status" value="1"/>
</dbReference>
<dbReference type="SMART" id="SM00184">
    <property type="entry name" value="RING"/>
    <property type="match status" value="1"/>
</dbReference>
<dbReference type="Pfam" id="PF12678">
    <property type="entry name" value="zf-rbx1"/>
    <property type="match status" value="1"/>
</dbReference>
<dbReference type="EMBL" id="QLLG01000019">
    <property type="protein sequence ID" value="RMX69591.1"/>
    <property type="molecule type" value="Genomic_DNA"/>
</dbReference>
<keyword evidence="2" id="KW-0479">Metal-binding</keyword>
<gene>
    <name evidence="8" type="ORF">DD238_002018</name>
</gene>
<protein>
    <recommendedName>
        <fullName evidence="7">RING-type domain-containing protein</fullName>
    </recommendedName>
</protein>
<evidence type="ECO:0000256" key="5">
    <source>
        <dbReference type="ARBA" id="ARBA00022833"/>
    </source>
</evidence>
<dbReference type="PANTHER" id="PTHR45931">
    <property type="entry name" value="SI:CH211-59O9.10"/>
    <property type="match status" value="1"/>
</dbReference>
<dbReference type="InterPro" id="IPR013083">
    <property type="entry name" value="Znf_RING/FYVE/PHD"/>
</dbReference>
<dbReference type="InterPro" id="IPR051834">
    <property type="entry name" value="RING_finger_E3_ligase"/>
</dbReference>
<evidence type="ECO:0000313" key="8">
    <source>
        <dbReference type="EMBL" id="RMX69591.1"/>
    </source>
</evidence>
<reference evidence="8 9" key="1">
    <citation type="submission" date="2018-06" db="EMBL/GenBank/DDBJ databases">
        <title>Comparative genomics of downy mildews reveals potential adaptations to biotrophy.</title>
        <authorList>
            <person name="Fletcher K."/>
            <person name="Klosterman S.J."/>
            <person name="Derevnina L."/>
            <person name="Martin F."/>
            <person name="Koike S."/>
            <person name="Reyes Chin-Wo S."/>
            <person name="Mou B."/>
            <person name="Michelmore R."/>
        </authorList>
    </citation>
    <scope>NUCLEOTIDE SEQUENCE [LARGE SCALE GENOMIC DNA]</scope>
    <source>
        <strain evidence="8 9">R14</strain>
    </source>
</reference>
<dbReference type="GO" id="GO:0008270">
    <property type="term" value="F:zinc ion binding"/>
    <property type="evidence" value="ECO:0007669"/>
    <property type="project" value="UniProtKB-KW"/>
</dbReference>
<evidence type="ECO:0000256" key="1">
    <source>
        <dbReference type="ARBA" id="ARBA00004906"/>
    </source>
</evidence>
<keyword evidence="9" id="KW-1185">Reference proteome</keyword>
<dbReference type="Gene3D" id="3.30.40.10">
    <property type="entry name" value="Zinc/RING finger domain, C3HC4 (zinc finger)"/>
    <property type="match status" value="1"/>
</dbReference>
<keyword evidence="5" id="KW-0862">Zinc</keyword>
<organism evidence="8 9">
    <name type="scientific">Peronospora effusa</name>
    <dbReference type="NCBI Taxonomy" id="542832"/>
    <lineage>
        <taxon>Eukaryota</taxon>
        <taxon>Sar</taxon>
        <taxon>Stramenopiles</taxon>
        <taxon>Oomycota</taxon>
        <taxon>Peronosporomycetes</taxon>
        <taxon>Peronosporales</taxon>
        <taxon>Peronosporaceae</taxon>
        <taxon>Peronospora</taxon>
    </lineage>
</organism>
<feature type="domain" description="RING-type" evidence="7">
    <location>
        <begin position="106"/>
        <end position="154"/>
    </location>
</feature>
<name>A0A3M6VU46_9STRA</name>
<dbReference type="GO" id="GO:0006511">
    <property type="term" value="P:ubiquitin-dependent protein catabolic process"/>
    <property type="evidence" value="ECO:0007669"/>
    <property type="project" value="TreeGrafter"/>
</dbReference>
<evidence type="ECO:0000256" key="4">
    <source>
        <dbReference type="ARBA" id="ARBA00022786"/>
    </source>
</evidence>
<keyword evidence="4" id="KW-0833">Ubl conjugation pathway</keyword>
<accession>A0A3M6VU46</accession>
<evidence type="ECO:0000256" key="2">
    <source>
        <dbReference type="ARBA" id="ARBA00022723"/>
    </source>
</evidence>
<dbReference type="STRING" id="542832.A0A3M6VU46"/>
<evidence type="ECO:0000313" key="9">
    <source>
        <dbReference type="Proteomes" id="UP000282087"/>
    </source>
</evidence>
<dbReference type="VEuPathDB" id="FungiDB:DD237_001152"/>
<dbReference type="PANTHER" id="PTHR45931:SF3">
    <property type="entry name" value="RING ZINC FINGER-CONTAINING PROTEIN"/>
    <property type="match status" value="1"/>
</dbReference>
<dbReference type="GO" id="GO:0005634">
    <property type="term" value="C:nucleus"/>
    <property type="evidence" value="ECO:0007669"/>
    <property type="project" value="TreeGrafter"/>
</dbReference>
<evidence type="ECO:0000259" key="7">
    <source>
        <dbReference type="PROSITE" id="PS50089"/>
    </source>
</evidence>
<dbReference type="GO" id="GO:0061630">
    <property type="term" value="F:ubiquitin protein ligase activity"/>
    <property type="evidence" value="ECO:0007669"/>
    <property type="project" value="TreeGrafter"/>
</dbReference>
<dbReference type="InterPro" id="IPR001841">
    <property type="entry name" value="Znf_RING"/>
</dbReference>
<dbReference type="InterPro" id="IPR024766">
    <property type="entry name" value="Znf_RING_H2"/>
</dbReference>
<dbReference type="AlphaFoldDB" id="A0A3M6VU46"/>